<dbReference type="GO" id="GO:0140664">
    <property type="term" value="F:ATP-dependent DNA damage sensor activity"/>
    <property type="evidence" value="ECO:0007669"/>
    <property type="project" value="InterPro"/>
</dbReference>
<dbReference type="SUPFAM" id="SSF52540">
    <property type="entry name" value="P-loop containing nucleoside triphosphate hydrolases"/>
    <property type="match status" value="1"/>
</dbReference>
<evidence type="ECO:0000256" key="4">
    <source>
        <dbReference type="ARBA" id="ARBA00022763"/>
    </source>
</evidence>
<sequence>MAAATNRTENSHREKVQKVFIQRDYSEGTNALTVKIMPRLCKGICPLFSKTVLNNCNSVGIKTVTDFILCDPEDLARKIKASYKDVLCIHHNLMIRHSNVPQNSLSLRWELIETLSILDTGSKSLNKFLIGGIYTGEVTEIHGLPGSGKTQFCLSVISNLILDTRNTVLYLDTNSNFLAKRLEEMLLEKCEDEDIICKLQNVKLKCISDIYDLFDCLDTLKCLLQEQRSIFSHYLKLLVIDSITTLLAPCFGGKFLDGLGLMNNLAQYLNVLCSEHQISILICNNTVQGKNFSVKPALGLNWKYVPSVSLCIDRLNGTHRKIKAIKSCRSNPSEEANFRITNVGVTD</sequence>
<dbReference type="GO" id="GO:0000724">
    <property type="term" value="P:double-strand break repair via homologous recombination"/>
    <property type="evidence" value="ECO:0007669"/>
    <property type="project" value="TreeGrafter"/>
</dbReference>
<dbReference type="InterPro" id="IPR027417">
    <property type="entry name" value="P-loop_NTPase"/>
</dbReference>
<dbReference type="InterPro" id="IPR048943">
    <property type="entry name" value="RAD51D_N"/>
</dbReference>
<evidence type="ECO:0000256" key="1">
    <source>
        <dbReference type="ARBA" id="ARBA00004123"/>
    </source>
</evidence>
<dbReference type="PANTHER" id="PTHR46457">
    <property type="entry name" value="DNA REPAIR PROTEIN RAD51 HOMOLOG 4"/>
    <property type="match status" value="1"/>
</dbReference>
<dbReference type="AlphaFoldDB" id="A0A8X6TUV1"/>
<dbReference type="InterPro" id="IPR020588">
    <property type="entry name" value="RecA_ATP-bd"/>
</dbReference>
<evidence type="ECO:0000256" key="3">
    <source>
        <dbReference type="ARBA" id="ARBA00022741"/>
    </source>
</evidence>
<dbReference type="CDD" id="cd19489">
    <property type="entry name" value="Rad51D"/>
    <property type="match status" value="1"/>
</dbReference>
<dbReference type="OrthoDB" id="336321at2759"/>
<dbReference type="InterPro" id="IPR047323">
    <property type="entry name" value="Rad51D_C"/>
</dbReference>
<name>A0A8X6TUV1_NEPPI</name>
<comment type="caution">
    <text evidence="11">The sequence shown here is derived from an EMBL/GenBank/DDBJ whole genome shotgun (WGS) entry which is preliminary data.</text>
</comment>
<dbReference type="GO" id="GO:0003697">
    <property type="term" value="F:single-stranded DNA binding"/>
    <property type="evidence" value="ECO:0007669"/>
    <property type="project" value="TreeGrafter"/>
</dbReference>
<evidence type="ECO:0000313" key="11">
    <source>
        <dbReference type="EMBL" id="GFT58910.1"/>
    </source>
</evidence>
<dbReference type="InterPro" id="IPR013632">
    <property type="entry name" value="Rad51_C"/>
</dbReference>
<dbReference type="PANTHER" id="PTHR46457:SF1">
    <property type="entry name" value="DNA REPAIR PROTEIN RAD51 HOMOLOG 4"/>
    <property type="match status" value="1"/>
</dbReference>
<keyword evidence="8" id="KW-0234">DNA repair</keyword>
<dbReference type="GO" id="GO:0000400">
    <property type="term" value="F:four-way junction DNA binding"/>
    <property type="evidence" value="ECO:0007669"/>
    <property type="project" value="TreeGrafter"/>
</dbReference>
<dbReference type="InterPro" id="IPR051988">
    <property type="entry name" value="HRR_RAD51_Paralog"/>
</dbReference>
<dbReference type="GO" id="GO:0042148">
    <property type="term" value="P:DNA strand invasion"/>
    <property type="evidence" value="ECO:0007669"/>
    <property type="project" value="TreeGrafter"/>
</dbReference>
<dbReference type="Gene3D" id="3.40.50.300">
    <property type="entry name" value="P-loop containing nucleotide triphosphate hydrolases"/>
    <property type="match status" value="1"/>
</dbReference>
<dbReference type="Pfam" id="PF08423">
    <property type="entry name" value="Rad51"/>
    <property type="match status" value="1"/>
</dbReference>
<organism evidence="11 12">
    <name type="scientific">Nephila pilipes</name>
    <name type="common">Giant wood spider</name>
    <name type="synonym">Nephila maculata</name>
    <dbReference type="NCBI Taxonomy" id="299642"/>
    <lineage>
        <taxon>Eukaryota</taxon>
        <taxon>Metazoa</taxon>
        <taxon>Ecdysozoa</taxon>
        <taxon>Arthropoda</taxon>
        <taxon>Chelicerata</taxon>
        <taxon>Arachnida</taxon>
        <taxon>Araneae</taxon>
        <taxon>Araneomorphae</taxon>
        <taxon>Entelegynae</taxon>
        <taxon>Araneoidea</taxon>
        <taxon>Nephilidae</taxon>
        <taxon>Nephila</taxon>
    </lineage>
</organism>
<feature type="domain" description="RecA family profile 1" evidence="10">
    <location>
        <begin position="114"/>
        <end position="287"/>
    </location>
</feature>
<dbReference type="GO" id="GO:0005657">
    <property type="term" value="C:replication fork"/>
    <property type="evidence" value="ECO:0007669"/>
    <property type="project" value="TreeGrafter"/>
</dbReference>
<evidence type="ECO:0000256" key="8">
    <source>
        <dbReference type="ARBA" id="ARBA00023204"/>
    </source>
</evidence>
<keyword evidence="7" id="KW-0233">DNA recombination</keyword>
<evidence type="ECO:0000256" key="5">
    <source>
        <dbReference type="ARBA" id="ARBA00022840"/>
    </source>
</evidence>
<evidence type="ECO:0000256" key="9">
    <source>
        <dbReference type="ARBA" id="ARBA00023242"/>
    </source>
</evidence>
<proteinExistence type="inferred from homology"/>
<evidence type="ECO:0000313" key="12">
    <source>
        <dbReference type="Proteomes" id="UP000887013"/>
    </source>
</evidence>
<reference evidence="11" key="1">
    <citation type="submission" date="2020-08" db="EMBL/GenBank/DDBJ databases">
        <title>Multicomponent nature underlies the extraordinary mechanical properties of spider dragline silk.</title>
        <authorList>
            <person name="Kono N."/>
            <person name="Nakamura H."/>
            <person name="Mori M."/>
            <person name="Yoshida Y."/>
            <person name="Ohtoshi R."/>
            <person name="Malay A.D."/>
            <person name="Moran D.A.P."/>
            <person name="Tomita M."/>
            <person name="Numata K."/>
            <person name="Arakawa K."/>
        </authorList>
    </citation>
    <scope>NUCLEOTIDE SEQUENCE</scope>
</reference>
<keyword evidence="3" id="KW-0547">Nucleotide-binding</keyword>
<protein>
    <submittedName>
        <fullName evidence="11">DNA repair protein RAD51 homolog 4</fullName>
    </submittedName>
</protein>
<dbReference type="GO" id="GO:0033063">
    <property type="term" value="C:Rad51B-Rad51C-Rad51D-XRCC2 complex"/>
    <property type="evidence" value="ECO:0007669"/>
    <property type="project" value="TreeGrafter"/>
</dbReference>
<dbReference type="GO" id="GO:0005524">
    <property type="term" value="F:ATP binding"/>
    <property type="evidence" value="ECO:0007669"/>
    <property type="project" value="UniProtKB-KW"/>
</dbReference>
<dbReference type="Pfam" id="PF21794">
    <property type="entry name" value="RAD51D_N"/>
    <property type="match status" value="1"/>
</dbReference>
<keyword evidence="6" id="KW-0238">DNA-binding</keyword>
<dbReference type="GO" id="GO:0007131">
    <property type="term" value="P:reciprocal meiotic recombination"/>
    <property type="evidence" value="ECO:0007669"/>
    <property type="project" value="TreeGrafter"/>
</dbReference>
<evidence type="ECO:0000256" key="2">
    <source>
        <dbReference type="ARBA" id="ARBA00007095"/>
    </source>
</evidence>
<comment type="similarity">
    <text evidence="2">Belongs to the RecA family. RAD51 subfamily.</text>
</comment>
<dbReference type="EMBL" id="BMAW01018553">
    <property type="protein sequence ID" value="GFT58910.1"/>
    <property type="molecule type" value="Genomic_DNA"/>
</dbReference>
<gene>
    <name evidence="11" type="primary">RAD51D</name>
    <name evidence="11" type="ORF">NPIL_153051</name>
</gene>
<evidence type="ECO:0000256" key="7">
    <source>
        <dbReference type="ARBA" id="ARBA00023172"/>
    </source>
</evidence>
<comment type="subcellular location">
    <subcellularLocation>
        <location evidence="1">Nucleus</location>
    </subcellularLocation>
</comment>
<dbReference type="GO" id="GO:0000723">
    <property type="term" value="P:telomere maintenance"/>
    <property type="evidence" value="ECO:0007669"/>
    <property type="project" value="TreeGrafter"/>
</dbReference>
<keyword evidence="9" id="KW-0539">Nucleus</keyword>
<accession>A0A8X6TUV1</accession>
<dbReference type="Proteomes" id="UP000887013">
    <property type="component" value="Unassembled WGS sequence"/>
</dbReference>
<dbReference type="GO" id="GO:0005815">
    <property type="term" value="C:microtubule organizing center"/>
    <property type="evidence" value="ECO:0007669"/>
    <property type="project" value="TreeGrafter"/>
</dbReference>
<evidence type="ECO:0000256" key="6">
    <source>
        <dbReference type="ARBA" id="ARBA00023125"/>
    </source>
</evidence>
<keyword evidence="4" id="KW-0227">DNA damage</keyword>
<dbReference type="PROSITE" id="PS50162">
    <property type="entry name" value="RECA_2"/>
    <property type="match status" value="1"/>
</dbReference>
<keyword evidence="5" id="KW-0067">ATP-binding</keyword>
<keyword evidence="12" id="KW-1185">Reference proteome</keyword>
<evidence type="ECO:0000259" key="10">
    <source>
        <dbReference type="PROSITE" id="PS50162"/>
    </source>
</evidence>